<name>A0A6A6G6C8_9PEZI</name>
<feature type="signal peptide" evidence="1">
    <location>
        <begin position="1"/>
        <end position="17"/>
    </location>
</feature>
<dbReference type="PANTHER" id="PTHR39599">
    <property type="entry name" value="GPI-ANCHORED PROTEIN (EUROFUNG)-RELATED-RELATED"/>
    <property type="match status" value="1"/>
</dbReference>
<feature type="chain" id="PRO_5025555121" evidence="1">
    <location>
        <begin position="18"/>
        <end position="210"/>
    </location>
</feature>
<dbReference type="OrthoDB" id="5410926at2759"/>
<dbReference type="PANTHER" id="PTHR39599:SF1">
    <property type="entry name" value="GPI-ANCHORED PROTEIN (EUROFUNG)"/>
    <property type="match status" value="1"/>
</dbReference>
<evidence type="ECO:0000256" key="1">
    <source>
        <dbReference type="SAM" id="SignalP"/>
    </source>
</evidence>
<dbReference type="Proteomes" id="UP000799538">
    <property type="component" value="Unassembled WGS sequence"/>
</dbReference>
<accession>A0A6A6G6C8</accession>
<gene>
    <name evidence="2" type="ORF">BDZ85DRAFT_284015</name>
</gene>
<evidence type="ECO:0000313" key="3">
    <source>
        <dbReference type="Proteomes" id="UP000799538"/>
    </source>
</evidence>
<keyword evidence="1" id="KW-0732">Signal</keyword>
<keyword evidence="3" id="KW-1185">Reference proteome</keyword>
<dbReference type="EMBL" id="ML992511">
    <property type="protein sequence ID" value="KAF2221123.1"/>
    <property type="molecule type" value="Genomic_DNA"/>
</dbReference>
<protein>
    <submittedName>
        <fullName evidence="2">Uncharacterized protein</fullName>
    </submittedName>
</protein>
<proteinExistence type="predicted"/>
<dbReference type="AlphaFoldDB" id="A0A6A6G6C8"/>
<evidence type="ECO:0000313" key="2">
    <source>
        <dbReference type="EMBL" id="KAF2221123.1"/>
    </source>
</evidence>
<reference evidence="3" key="1">
    <citation type="journal article" date="2020" name="Stud. Mycol.">
        <title>101 Dothideomycetes genomes: A test case for predicting lifestyles and emergence of pathogens.</title>
        <authorList>
            <person name="Haridas S."/>
            <person name="Albert R."/>
            <person name="Binder M."/>
            <person name="Bloem J."/>
            <person name="LaButti K."/>
            <person name="Salamov A."/>
            <person name="Andreopoulos B."/>
            <person name="Baker S."/>
            <person name="Barry K."/>
            <person name="Bills G."/>
            <person name="Bluhm B."/>
            <person name="Cannon C."/>
            <person name="Castanera R."/>
            <person name="Culley D."/>
            <person name="Daum C."/>
            <person name="Ezra D."/>
            <person name="Gonzalez J."/>
            <person name="Henrissat B."/>
            <person name="Kuo A."/>
            <person name="Liang C."/>
            <person name="Lipzen A."/>
            <person name="Lutzoni F."/>
            <person name="Magnuson J."/>
            <person name="Mondo S."/>
            <person name="Nolan M."/>
            <person name="Ohm R."/>
            <person name="Pangilinan J."/>
            <person name="Park H.-J."/>
            <person name="Ramirez L."/>
            <person name="Alfaro M."/>
            <person name="Sun H."/>
            <person name="Tritt A."/>
            <person name="Yoshinaga Y."/>
            <person name="Zwiers L.-H."/>
            <person name="Turgeon B."/>
            <person name="Goodwin S."/>
            <person name="Spatafora J."/>
            <person name="Crous P."/>
            <person name="Grigoriev I."/>
        </authorList>
    </citation>
    <scope>NUCLEOTIDE SEQUENCE [LARGE SCALE GENOMIC DNA]</scope>
    <source>
        <strain evidence="3">CECT 20119</strain>
    </source>
</reference>
<organism evidence="2 3">
    <name type="scientific">Elsinoe ampelina</name>
    <dbReference type="NCBI Taxonomy" id="302913"/>
    <lineage>
        <taxon>Eukaryota</taxon>
        <taxon>Fungi</taxon>
        <taxon>Dikarya</taxon>
        <taxon>Ascomycota</taxon>
        <taxon>Pezizomycotina</taxon>
        <taxon>Dothideomycetes</taxon>
        <taxon>Dothideomycetidae</taxon>
        <taxon>Myriangiales</taxon>
        <taxon>Elsinoaceae</taxon>
        <taxon>Elsinoe</taxon>
    </lineage>
</organism>
<sequence>MPRLLISILLTLRLTTASLFLPFLDPLTTDQIPLPALSNVTDDSPDSPFDLSKRQTLSTGCPANYGSCANLGASGLCCANNAICTADNAGYVACCPIGAACTGTITGIVTGGTIPPGGTSTRPTTTTNAVLTGTTSVTTTGLFSSATTPNNGLVVAGGGATASLGATTTNGGFIISGGTTVASPAGAERGVKVPWVAEVILAACQGLRLL</sequence>